<dbReference type="AlphaFoldDB" id="A0A1X2IXA6"/>
<evidence type="ECO:0000256" key="4">
    <source>
        <dbReference type="ARBA" id="ARBA00023136"/>
    </source>
</evidence>
<dbReference type="PROSITE" id="PS51380">
    <property type="entry name" value="EXS"/>
    <property type="match status" value="1"/>
</dbReference>
<protein>
    <submittedName>
        <fullName evidence="8">EXS family-domain-containing protein</fullName>
    </submittedName>
</protein>
<feature type="compositionally biased region" description="Polar residues" evidence="5">
    <location>
        <begin position="315"/>
        <end position="337"/>
    </location>
</feature>
<keyword evidence="4 6" id="KW-0472">Membrane</keyword>
<dbReference type="STRING" id="90262.A0A1X2IXA6"/>
<evidence type="ECO:0000259" key="7">
    <source>
        <dbReference type="PROSITE" id="PS51380"/>
    </source>
</evidence>
<dbReference type="OrthoDB" id="9970435at2759"/>
<dbReference type="PANTHER" id="PTHR10783:SF103">
    <property type="entry name" value="SOLUTE CARRIER FAMILY 53 MEMBER 1"/>
    <property type="match status" value="1"/>
</dbReference>
<dbReference type="GO" id="GO:0016036">
    <property type="term" value="P:cellular response to phosphate starvation"/>
    <property type="evidence" value="ECO:0007669"/>
    <property type="project" value="TreeGrafter"/>
</dbReference>
<comment type="caution">
    <text evidence="8">The sequence shown here is derived from an EMBL/GenBank/DDBJ whole genome shotgun (WGS) entry which is preliminary data.</text>
</comment>
<proteinExistence type="predicted"/>
<feature type="transmembrane region" description="Helical" evidence="6">
    <location>
        <begin position="25"/>
        <end position="46"/>
    </location>
</feature>
<dbReference type="GO" id="GO:0005794">
    <property type="term" value="C:Golgi apparatus"/>
    <property type="evidence" value="ECO:0007669"/>
    <property type="project" value="TreeGrafter"/>
</dbReference>
<name>A0A1X2IXA6_9FUNG</name>
<reference evidence="8 9" key="1">
    <citation type="submission" date="2016-07" db="EMBL/GenBank/DDBJ databases">
        <title>Pervasive Adenine N6-methylation of Active Genes in Fungi.</title>
        <authorList>
            <consortium name="DOE Joint Genome Institute"/>
            <person name="Mondo S.J."/>
            <person name="Dannebaum R.O."/>
            <person name="Kuo R.C."/>
            <person name="Labutti K."/>
            <person name="Haridas S."/>
            <person name="Kuo A."/>
            <person name="Salamov A."/>
            <person name="Ahrendt S.R."/>
            <person name="Lipzen A."/>
            <person name="Sullivan W."/>
            <person name="Andreopoulos W.B."/>
            <person name="Clum A."/>
            <person name="Lindquist E."/>
            <person name="Daum C."/>
            <person name="Ramamoorthy G.K."/>
            <person name="Gryganskyi A."/>
            <person name="Culley D."/>
            <person name="Magnuson J.K."/>
            <person name="James T.Y."/>
            <person name="O'Malley M.A."/>
            <person name="Stajich J.E."/>
            <person name="Spatafora J.W."/>
            <person name="Visel A."/>
            <person name="Grigoriev I.V."/>
        </authorList>
    </citation>
    <scope>NUCLEOTIDE SEQUENCE [LARGE SCALE GENOMIC DNA]</scope>
    <source>
        <strain evidence="8 9">NRRL 1336</strain>
    </source>
</reference>
<keyword evidence="2 6" id="KW-0812">Transmembrane</keyword>
<comment type="subcellular location">
    <subcellularLocation>
        <location evidence="1">Membrane</location>
        <topology evidence="1">Multi-pass membrane protein</topology>
    </subcellularLocation>
</comment>
<keyword evidence="9" id="KW-1185">Reference proteome</keyword>
<evidence type="ECO:0000256" key="2">
    <source>
        <dbReference type="ARBA" id="ARBA00022692"/>
    </source>
</evidence>
<evidence type="ECO:0000256" key="1">
    <source>
        <dbReference type="ARBA" id="ARBA00004141"/>
    </source>
</evidence>
<organism evidence="8 9">
    <name type="scientific">Absidia repens</name>
    <dbReference type="NCBI Taxonomy" id="90262"/>
    <lineage>
        <taxon>Eukaryota</taxon>
        <taxon>Fungi</taxon>
        <taxon>Fungi incertae sedis</taxon>
        <taxon>Mucoromycota</taxon>
        <taxon>Mucoromycotina</taxon>
        <taxon>Mucoromycetes</taxon>
        <taxon>Mucorales</taxon>
        <taxon>Cunninghamellaceae</taxon>
        <taxon>Absidia</taxon>
    </lineage>
</organism>
<accession>A0A1X2IXA6</accession>
<evidence type="ECO:0000256" key="6">
    <source>
        <dbReference type="SAM" id="Phobius"/>
    </source>
</evidence>
<dbReference type="GO" id="GO:0000822">
    <property type="term" value="F:inositol hexakisphosphate binding"/>
    <property type="evidence" value="ECO:0007669"/>
    <property type="project" value="TreeGrafter"/>
</dbReference>
<feature type="region of interest" description="Disordered" evidence="5">
    <location>
        <begin position="302"/>
        <end position="347"/>
    </location>
</feature>
<sequence>MLLLTSIIMYIDFSQCWAPTIPSQLCPLILVVILLSILLCPLRLFYLSGRQWLGVTLGRIALSGLLPVEFRDFFVADELNSMAFSLWMGVYFFCVYTWHWNDLDIHCNVPKMTVTPFLASLPPLWRGLQCLRRYHDSKEKHHLVNGLKYVTSIMATMLAGVRRISRKFTSPAVEAFWVLVSIINSSYTSIWDIKMDWGLLDVNSNHFLLRDDLVFDKWTYYVAIPLNILLRFSWAINKASLAYHSQVITFATAILEVIRRIVWNFFRLENEHLNNCGNYRAIKEIPLPFALKETYKLSGSEEEGTVQLPLDQGDRSSPSSFGTAHTVSNSHGNTSTDVLPVTSPDLGGMLETPIGSFYGRRDFETRQEKDDGKLGAPVRQSTMVGQVLDRIRTLGTPEESDSEADDDDSD</sequence>
<keyword evidence="3 6" id="KW-1133">Transmembrane helix</keyword>
<dbReference type="GO" id="GO:0006817">
    <property type="term" value="P:phosphate ion transport"/>
    <property type="evidence" value="ECO:0007669"/>
    <property type="project" value="TreeGrafter"/>
</dbReference>
<gene>
    <name evidence="8" type="ORF">BCR42DRAFT_471549</name>
</gene>
<evidence type="ECO:0000313" key="8">
    <source>
        <dbReference type="EMBL" id="ORZ23657.1"/>
    </source>
</evidence>
<dbReference type="Pfam" id="PF03124">
    <property type="entry name" value="EXS"/>
    <property type="match status" value="1"/>
</dbReference>
<feature type="domain" description="EXS" evidence="7">
    <location>
        <begin position="106"/>
        <end position="299"/>
    </location>
</feature>
<dbReference type="GO" id="GO:0005886">
    <property type="term" value="C:plasma membrane"/>
    <property type="evidence" value="ECO:0007669"/>
    <property type="project" value="TreeGrafter"/>
</dbReference>
<evidence type="ECO:0000256" key="3">
    <source>
        <dbReference type="ARBA" id="ARBA00022989"/>
    </source>
</evidence>
<evidence type="ECO:0000313" key="9">
    <source>
        <dbReference type="Proteomes" id="UP000193560"/>
    </source>
</evidence>
<feature type="transmembrane region" description="Helical" evidence="6">
    <location>
        <begin position="82"/>
        <end position="100"/>
    </location>
</feature>
<dbReference type="PANTHER" id="PTHR10783">
    <property type="entry name" value="XENOTROPIC AND POLYTROPIC RETROVIRUS RECEPTOR 1-RELATED"/>
    <property type="match status" value="1"/>
</dbReference>
<dbReference type="Proteomes" id="UP000193560">
    <property type="component" value="Unassembled WGS sequence"/>
</dbReference>
<dbReference type="InterPro" id="IPR004342">
    <property type="entry name" value="EXS_C"/>
</dbReference>
<evidence type="ECO:0000256" key="5">
    <source>
        <dbReference type="SAM" id="MobiDB-lite"/>
    </source>
</evidence>
<dbReference type="EMBL" id="MCGE01000003">
    <property type="protein sequence ID" value="ORZ23657.1"/>
    <property type="molecule type" value="Genomic_DNA"/>
</dbReference>